<sequence length="221" mass="24872">MKHLTAPASLAVSAHTRCFPPNGTGRWTGPPFPEALYAPDTSSTYGFPESTRHEIILLVRWTANHQVVQQERDRYHFLIVLIESYKSASQTPTSSARNHVLCHVPKPLAQVSAVRLMLRSIMRKKPHVRDEIVLDQATFRPFLRLAHVVAGMVFAITALCCHVLPSRMHRPPLVCFRAKLPFLNPSTRSAILPTKSATKSGHRSWKDTRLFRTASPQGPDR</sequence>
<feature type="region of interest" description="Disordered" evidence="1">
    <location>
        <begin position="193"/>
        <end position="221"/>
    </location>
</feature>
<keyword evidence="3" id="KW-1185">Reference proteome</keyword>
<organism evidence="2 3">
    <name type="scientific">Lasiosphaeria ovina</name>
    <dbReference type="NCBI Taxonomy" id="92902"/>
    <lineage>
        <taxon>Eukaryota</taxon>
        <taxon>Fungi</taxon>
        <taxon>Dikarya</taxon>
        <taxon>Ascomycota</taxon>
        <taxon>Pezizomycotina</taxon>
        <taxon>Sordariomycetes</taxon>
        <taxon>Sordariomycetidae</taxon>
        <taxon>Sordariales</taxon>
        <taxon>Lasiosphaeriaceae</taxon>
        <taxon>Lasiosphaeria</taxon>
    </lineage>
</organism>
<name>A0AAE0N8F3_9PEZI</name>
<dbReference type="AlphaFoldDB" id="A0AAE0N8F3"/>
<dbReference type="EMBL" id="JAULSN010000004">
    <property type="protein sequence ID" value="KAK3373289.1"/>
    <property type="molecule type" value="Genomic_DNA"/>
</dbReference>
<evidence type="ECO:0000313" key="2">
    <source>
        <dbReference type="EMBL" id="KAK3373289.1"/>
    </source>
</evidence>
<proteinExistence type="predicted"/>
<protein>
    <submittedName>
        <fullName evidence="2">Uncharacterized protein</fullName>
    </submittedName>
</protein>
<gene>
    <name evidence="2" type="ORF">B0T24DRAFT_255401</name>
</gene>
<comment type="caution">
    <text evidence="2">The sequence shown here is derived from an EMBL/GenBank/DDBJ whole genome shotgun (WGS) entry which is preliminary data.</text>
</comment>
<dbReference type="Proteomes" id="UP001287356">
    <property type="component" value="Unassembled WGS sequence"/>
</dbReference>
<reference evidence="2" key="1">
    <citation type="journal article" date="2023" name="Mol. Phylogenet. Evol.">
        <title>Genome-scale phylogeny and comparative genomics of the fungal order Sordariales.</title>
        <authorList>
            <person name="Hensen N."/>
            <person name="Bonometti L."/>
            <person name="Westerberg I."/>
            <person name="Brannstrom I.O."/>
            <person name="Guillou S."/>
            <person name="Cros-Aarteil S."/>
            <person name="Calhoun S."/>
            <person name="Haridas S."/>
            <person name="Kuo A."/>
            <person name="Mondo S."/>
            <person name="Pangilinan J."/>
            <person name="Riley R."/>
            <person name="LaButti K."/>
            <person name="Andreopoulos B."/>
            <person name="Lipzen A."/>
            <person name="Chen C."/>
            <person name="Yan M."/>
            <person name="Daum C."/>
            <person name="Ng V."/>
            <person name="Clum A."/>
            <person name="Steindorff A."/>
            <person name="Ohm R.A."/>
            <person name="Martin F."/>
            <person name="Silar P."/>
            <person name="Natvig D.O."/>
            <person name="Lalanne C."/>
            <person name="Gautier V."/>
            <person name="Ament-Velasquez S.L."/>
            <person name="Kruys A."/>
            <person name="Hutchinson M.I."/>
            <person name="Powell A.J."/>
            <person name="Barry K."/>
            <person name="Miller A.N."/>
            <person name="Grigoriev I.V."/>
            <person name="Debuchy R."/>
            <person name="Gladieux P."/>
            <person name="Hiltunen Thoren M."/>
            <person name="Johannesson H."/>
        </authorList>
    </citation>
    <scope>NUCLEOTIDE SEQUENCE</scope>
    <source>
        <strain evidence="2">CBS 958.72</strain>
    </source>
</reference>
<reference evidence="2" key="2">
    <citation type="submission" date="2023-06" db="EMBL/GenBank/DDBJ databases">
        <authorList>
            <consortium name="Lawrence Berkeley National Laboratory"/>
            <person name="Haridas S."/>
            <person name="Hensen N."/>
            <person name="Bonometti L."/>
            <person name="Westerberg I."/>
            <person name="Brannstrom I.O."/>
            <person name="Guillou S."/>
            <person name="Cros-Aarteil S."/>
            <person name="Calhoun S."/>
            <person name="Kuo A."/>
            <person name="Mondo S."/>
            <person name="Pangilinan J."/>
            <person name="Riley R."/>
            <person name="Labutti K."/>
            <person name="Andreopoulos B."/>
            <person name="Lipzen A."/>
            <person name="Chen C."/>
            <person name="Yanf M."/>
            <person name="Daum C."/>
            <person name="Ng V."/>
            <person name="Clum A."/>
            <person name="Steindorff A."/>
            <person name="Ohm R."/>
            <person name="Martin F."/>
            <person name="Silar P."/>
            <person name="Natvig D."/>
            <person name="Lalanne C."/>
            <person name="Gautier V."/>
            <person name="Ament-Velasquez S.L."/>
            <person name="Kruys A."/>
            <person name="Hutchinson M.I."/>
            <person name="Powell A.J."/>
            <person name="Barry K."/>
            <person name="Miller A.N."/>
            <person name="Grigoriev I.V."/>
            <person name="Debuchy R."/>
            <person name="Gladieux P."/>
            <person name="Thoren M.H."/>
            <person name="Johannesson H."/>
        </authorList>
    </citation>
    <scope>NUCLEOTIDE SEQUENCE</scope>
    <source>
        <strain evidence="2">CBS 958.72</strain>
    </source>
</reference>
<accession>A0AAE0N8F3</accession>
<evidence type="ECO:0000313" key="3">
    <source>
        <dbReference type="Proteomes" id="UP001287356"/>
    </source>
</evidence>
<evidence type="ECO:0000256" key="1">
    <source>
        <dbReference type="SAM" id="MobiDB-lite"/>
    </source>
</evidence>